<keyword evidence="3" id="KW-1185">Reference proteome</keyword>
<gene>
    <name evidence="2" type="ORF">NQ317_017087</name>
</gene>
<evidence type="ECO:0000256" key="1">
    <source>
        <dbReference type="SAM" id="MobiDB-lite"/>
    </source>
</evidence>
<name>A0ABQ9K517_9CUCU</name>
<organism evidence="2 3">
    <name type="scientific">Molorchus minor</name>
    <dbReference type="NCBI Taxonomy" id="1323400"/>
    <lineage>
        <taxon>Eukaryota</taxon>
        <taxon>Metazoa</taxon>
        <taxon>Ecdysozoa</taxon>
        <taxon>Arthropoda</taxon>
        <taxon>Hexapoda</taxon>
        <taxon>Insecta</taxon>
        <taxon>Pterygota</taxon>
        <taxon>Neoptera</taxon>
        <taxon>Endopterygota</taxon>
        <taxon>Coleoptera</taxon>
        <taxon>Polyphaga</taxon>
        <taxon>Cucujiformia</taxon>
        <taxon>Chrysomeloidea</taxon>
        <taxon>Cerambycidae</taxon>
        <taxon>Lamiinae</taxon>
        <taxon>Monochamini</taxon>
        <taxon>Molorchus</taxon>
    </lineage>
</organism>
<protein>
    <submittedName>
        <fullName evidence="2">Uncharacterized protein</fullName>
    </submittedName>
</protein>
<dbReference type="Proteomes" id="UP001162164">
    <property type="component" value="Unassembled WGS sequence"/>
</dbReference>
<dbReference type="EMBL" id="JAPWTJ010000014">
    <property type="protein sequence ID" value="KAJ8985455.1"/>
    <property type="molecule type" value="Genomic_DNA"/>
</dbReference>
<evidence type="ECO:0000313" key="2">
    <source>
        <dbReference type="EMBL" id="KAJ8985455.1"/>
    </source>
</evidence>
<evidence type="ECO:0000313" key="3">
    <source>
        <dbReference type="Proteomes" id="UP001162164"/>
    </source>
</evidence>
<reference evidence="2" key="1">
    <citation type="journal article" date="2023" name="Insect Mol. Biol.">
        <title>Genome sequencing provides insights into the evolution of gene families encoding plant cell wall-degrading enzymes in longhorned beetles.</title>
        <authorList>
            <person name="Shin N.R."/>
            <person name="Okamura Y."/>
            <person name="Kirsch R."/>
            <person name="Pauchet Y."/>
        </authorList>
    </citation>
    <scope>NUCLEOTIDE SEQUENCE</scope>
    <source>
        <strain evidence="2">MMC_N1</strain>
    </source>
</reference>
<comment type="caution">
    <text evidence="2">The sequence shown here is derived from an EMBL/GenBank/DDBJ whole genome shotgun (WGS) entry which is preliminary data.</text>
</comment>
<sequence>MLRIATVDDDSGEFSGQRTVEKAGSTIKLQESSKPKIPGKTTNGFIPLCQLPVLHYNRNTYDLGKPFQSSTGVGSTWGDQITSAVSMQLLGCPRQQKSWMDHLGGECTAAGVLHPTKPSRI</sequence>
<accession>A0ABQ9K517</accession>
<feature type="region of interest" description="Disordered" evidence="1">
    <location>
        <begin position="7"/>
        <end position="27"/>
    </location>
</feature>
<proteinExistence type="predicted"/>